<dbReference type="GO" id="GO:0004842">
    <property type="term" value="F:ubiquitin-protein transferase activity"/>
    <property type="evidence" value="ECO:0007669"/>
    <property type="project" value="TreeGrafter"/>
</dbReference>
<dbReference type="KEGG" id="bpg:Bathy05g01860"/>
<dbReference type="InterPro" id="IPR008984">
    <property type="entry name" value="SMAD_FHA_dom_sf"/>
</dbReference>
<evidence type="ECO:0000256" key="6">
    <source>
        <dbReference type="PROSITE-ProRule" id="PRU00175"/>
    </source>
</evidence>
<dbReference type="Pfam" id="PF13923">
    <property type="entry name" value="zf-C3HC4_2"/>
    <property type="match status" value="1"/>
</dbReference>
<dbReference type="EMBL" id="FO082274">
    <property type="protein sequence ID" value="CCO16742.1"/>
    <property type="molecule type" value="Genomic_DNA"/>
</dbReference>
<dbReference type="GeneID" id="19015689"/>
<evidence type="ECO:0000256" key="7">
    <source>
        <dbReference type="SAM" id="MobiDB-lite"/>
    </source>
</evidence>
<dbReference type="STRING" id="41875.K8EF32"/>
<keyword evidence="4 6" id="KW-0863">Zinc-finger</keyword>
<feature type="compositionally biased region" description="Polar residues" evidence="7">
    <location>
        <begin position="247"/>
        <end position="261"/>
    </location>
</feature>
<keyword evidence="11" id="KW-1185">Reference proteome</keyword>
<dbReference type="GO" id="GO:0006511">
    <property type="term" value="P:ubiquitin-dependent protein catabolic process"/>
    <property type="evidence" value="ECO:0007669"/>
    <property type="project" value="TreeGrafter"/>
</dbReference>
<dbReference type="InterPro" id="IPR052256">
    <property type="entry name" value="E3_ubiquitin-ligase_CHFR"/>
</dbReference>
<feature type="domain" description="RING-type" evidence="9">
    <location>
        <begin position="517"/>
        <end position="556"/>
    </location>
</feature>
<dbReference type="Pfam" id="PF00498">
    <property type="entry name" value="FHA"/>
    <property type="match status" value="1"/>
</dbReference>
<dbReference type="GO" id="GO:0005634">
    <property type="term" value="C:nucleus"/>
    <property type="evidence" value="ECO:0007669"/>
    <property type="project" value="TreeGrafter"/>
</dbReference>
<proteinExistence type="inferred from homology"/>
<evidence type="ECO:0000256" key="2">
    <source>
        <dbReference type="ARBA" id="ARBA00017908"/>
    </source>
</evidence>
<dbReference type="GO" id="GO:0016567">
    <property type="term" value="P:protein ubiquitination"/>
    <property type="evidence" value="ECO:0007669"/>
    <property type="project" value="TreeGrafter"/>
</dbReference>
<evidence type="ECO:0000313" key="11">
    <source>
        <dbReference type="Proteomes" id="UP000198341"/>
    </source>
</evidence>
<evidence type="ECO:0000259" key="9">
    <source>
        <dbReference type="PROSITE" id="PS50089"/>
    </source>
</evidence>
<dbReference type="PROSITE" id="PS50089">
    <property type="entry name" value="ZF_RING_2"/>
    <property type="match status" value="1"/>
</dbReference>
<dbReference type="PROSITE" id="PS00518">
    <property type="entry name" value="ZF_RING_1"/>
    <property type="match status" value="1"/>
</dbReference>
<evidence type="ECO:0000256" key="1">
    <source>
        <dbReference type="ARBA" id="ARBA00005797"/>
    </source>
</evidence>
<dbReference type="Gene3D" id="3.30.40.10">
    <property type="entry name" value="Zinc/RING finger domain, C3HC4 (zinc finger)"/>
    <property type="match status" value="1"/>
</dbReference>
<dbReference type="InterPro" id="IPR000253">
    <property type="entry name" value="FHA_dom"/>
</dbReference>
<evidence type="ECO:0000256" key="3">
    <source>
        <dbReference type="ARBA" id="ARBA00022723"/>
    </source>
</evidence>
<dbReference type="SUPFAM" id="SSF49879">
    <property type="entry name" value="SMAD/FHA domain"/>
    <property type="match status" value="1"/>
</dbReference>
<dbReference type="Proteomes" id="UP000198341">
    <property type="component" value="Chromosome 5"/>
</dbReference>
<organism evidence="10 11">
    <name type="scientific">Bathycoccus prasinos</name>
    <dbReference type="NCBI Taxonomy" id="41875"/>
    <lineage>
        <taxon>Eukaryota</taxon>
        <taxon>Viridiplantae</taxon>
        <taxon>Chlorophyta</taxon>
        <taxon>Mamiellophyceae</taxon>
        <taxon>Mamiellales</taxon>
        <taxon>Bathycoccaceae</taxon>
        <taxon>Bathycoccus</taxon>
    </lineage>
</organism>
<feature type="region of interest" description="Disordered" evidence="7">
    <location>
        <begin position="89"/>
        <end position="127"/>
    </location>
</feature>
<accession>K8EF32</accession>
<dbReference type="SMART" id="SM00184">
    <property type="entry name" value="RING"/>
    <property type="match status" value="1"/>
</dbReference>
<evidence type="ECO:0000259" key="8">
    <source>
        <dbReference type="PROSITE" id="PS50006"/>
    </source>
</evidence>
<dbReference type="Gene3D" id="2.60.200.20">
    <property type="match status" value="1"/>
</dbReference>
<protein>
    <recommendedName>
        <fullName evidence="2">E3 ubiquitin-protein ligase CHFR</fullName>
    </recommendedName>
</protein>
<feature type="compositionally biased region" description="Basic and acidic residues" evidence="7">
    <location>
        <begin position="407"/>
        <end position="419"/>
    </location>
</feature>
<gene>
    <name evidence="10" type="ORF">Bathy05g01860</name>
</gene>
<dbReference type="PANTHER" id="PTHR16079:SF4">
    <property type="entry name" value="E3 UBIQUITIN-PROTEIN LIGASE CHFR"/>
    <property type="match status" value="1"/>
</dbReference>
<feature type="compositionally biased region" description="Basic and acidic residues" evidence="7">
    <location>
        <begin position="99"/>
        <end position="109"/>
    </location>
</feature>
<evidence type="ECO:0000256" key="5">
    <source>
        <dbReference type="ARBA" id="ARBA00022833"/>
    </source>
</evidence>
<feature type="compositionally biased region" description="Acidic residues" evidence="7">
    <location>
        <begin position="744"/>
        <end position="758"/>
    </location>
</feature>
<dbReference type="SUPFAM" id="SSF57850">
    <property type="entry name" value="RING/U-box"/>
    <property type="match status" value="1"/>
</dbReference>
<dbReference type="InterPro" id="IPR013083">
    <property type="entry name" value="Znf_RING/FYVE/PHD"/>
</dbReference>
<feature type="region of interest" description="Disordered" evidence="7">
    <location>
        <begin position="727"/>
        <end position="786"/>
    </location>
</feature>
<dbReference type="eggNOG" id="KOG2177">
    <property type="taxonomic scope" value="Eukaryota"/>
</dbReference>
<dbReference type="CDD" id="cd16449">
    <property type="entry name" value="RING-HC"/>
    <property type="match status" value="1"/>
</dbReference>
<dbReference type="GO" id="GO:0008270">
    <property type="term" value="F:zinc ion binding"/>
    <property type="evidence" value="ECO:0007669"/>
    <property type="project" value="UniProtKB-KW"/>
</dbReference>
<evidence type="ECO:0000256" key="4">
    <source>
        <dbReference type="ARBA" id="ARBA00022771"/>
    </source>
</evidence>
<dbReference type="PANTHER" id="PTHR16079">
    <property type="entry name" value="UBIQUITIN LIGASE PROTEIN CHFR"/>
    <property type="match status" value="1"/>
</dbReference>
<keyword evidence="5" id="KW-0862">Zinc</keyword>
<feature type="compositionally biased region" description="Acidic residues" evidence="7">
    <location>
        <begin position="110"/>
        <end position="126"/>
    </location>
</feature>
<feature type="compositionally biased region" description="Basic and acidic residues" evidence="7">
    <location>
        <begin position="774"/>
        <end position="786"/>
    </location>
</feature>
<dbReference type="RefSeq" id="XP_007513184.1">
    <property type="nucleotide sequence ID" value="XM_007513122.1"/>
</dbReference>
<comment type="similarity">
    <text evidence="1">Belongs to the CHFR family.</text>
</comment>
<dbReference type="SMART" id="SM00240">
    <property type="entry name" value="FHA"/>
    <property type="match status" value="1"/>
</dbReference>
<name>K8EF32_9CHLO</name>
<keyword evidence="3" id="KW-0479">Metal-binding</keyword>
<dbReference type="PROSITE" id="PS50006">
    <property type="entry name" value="FHA_DOMAIN"/>
    <property type="match status" value="1"/>
</dbReference>
<feature type="region of interest" description="Disordered" evidence="7">
    <location>
        <begin position="391"/>
        <end position="477"/>
    </location>
</feature>
<evidence type="ECO:0000313" key="10">
    <source>
        <dbReference type="EMBL" id="CCO16742.1"/>
    </source>
</evidence>
<dbReference type="AlphaFoldDB" id="K8EF32"/>
<dbReference type="InterPro" id="IPR001841">
    <property type="entry name" value="Znf_RING"/>
</dbReference>
<reference evidence="10 11" key="1">
    <citation type="submission" date="2011-10" db="EMBL/GenBank/DDBJ databases">
        <authorList>
            <person name="Genoscope - CEA"/>
        </authorList>
    </citation>
    <scope>NUCLEOTIDE SEQUENCE [LARGE SCALE GENOMIC DNA]</scope>
    <source>
        <strain evidence="10 11">RCC 1105</strain>
    </source>
</reference>
<feature type="region of interest" description="Disordered" evidence="7">
    <location>
        <begin position="233"/>
        <end position="268"/>
    </location>
</feature>
<feature type="compositionally biased region" description="Basic and acidic residues" evidence="7">
    <location>
        <begin position="465"/>
        <end position="477"/>
    </location>
</feature>
<dbReference type="OrthoDB" id="687730at2759"/>
<dbReference type="CDD" id="cd00060">
    <property type="entry name" value="FHA"/>
    <property type="match status" value="1"/>
</dbReference>
<feature type="domain" description="FHA" evidence="8">
    <location>
        <begin position="131"/>
        <end position="184"/>
    </location>
</feature>
<sequence length="786" mass="87212">MVKATASVSSPKPNKNNKNAQKQKASKKTTTKDDATNTASIKSEESGFPLNGGPITVAVLLLLNGDLESPTLPREMRLQDLLIEGKKGKNLGTRAQSQNRKEDNRQRKEDDDEEDSKLEEELDNVPEEQTIVIGRNNTNTYVLDVPDLPYLLSRTHAKCVSAGDEHFIYDFKTTNGTYVNGKMIEKQKYVKLMHGDIVSFGGPANVLRNEKSMKNPFRFRYLRTKVARESGAVLRASQQQKEHELSRQNAANNDASGTSGAVSGKRDHGVVGNATVAGARGGNVGKKLKMSTFPLVGKGVDAQPLTLGGGYDDEFVPIFSQGPSQEIDDYVTNVHSQNHDGTGEHEKIREMFEEGLLQLFQARGGEFTRKFNSAFMNFPIKEDEKGVVGKDVVEGNGNGGGDAGVVGEKREGEDAKMESADESPEDESQRKKNKKGAKMAAAAANDDDFTQPVGRGGDNISDGSNGDHDMETGDHEKKSNLDVQLIAKLSQACANRIVPTEDAQHEMPPWIEHELRCPVCREFLVRPHCVQGCGHVFCFGCIHPWLAKSKPCPLCRHKPAVCLPPKIDHIEAARSFEMIGPRAYAVKQQLTPCHVHEKLLKMYVLKWLTPAQKLKRLNFEEEGKRVEKLMEERELKRMKQEQEYEASEVPDGAVGRSTDVMTELGLRAAFLRAYHMERAAQHLDFERRNSIAASLENAAAANINDASQERSAVRMQFEAAHLPSEEHVRDGDLNNSQQQHHQQEEEEEVKEEEGEEEDARMLQSAQETAAQAREAARKTQEAGDNK</sequence>
<feature type="region of interest" description="Disordered" evidence="7">
    <location>
        <begin position="1"/>
        <end position="50"/>
    </location>
</feature>
<dbReference type="InterPro" id="IPR017907">
    <property type="entry name" value="Znf_RING_CS"/>
</dbReference>
<feature type="compositionally biased region" description="Low complexity" evidence="7">
    <location>
        <begin position="1"/>
        <end position="23"/>
    </location>
</feature>